<dbReference type="GO" id="GO:0046872">
    <property type="term" value="F:metal ion binding"/>
    <property type="evidence" value="ECO:0007669"/>
    <property type="project" value="UniProtKB-KW"/>
</dbReference>
<evidence type="ECO:0000313" key="11">
    <source>
        <dbReference type="EMBL" id="ADK85264.1"/>
    </source>
</evidence>
<dbReference type="OrthoDB" id="9790355at2"/>
<keyword evidence="9" id="KW-1003">Cell membrane</keyword>
<dbReference type="RefSeq" id="WP_013258705.1">
    <property type="nucleotide sequence ID" value="NC_014365.1"/>
</dbReference>
<dbReference type="InterPro" id="IPR006668">
    <property type="entry name" value="Mg_transptr_MgtE_intracell_dom"/>
</dbReference>
<dbReference type="InterPro" id="IPR038076">
    <property type="entry name" value="MgtE_N_sf"/>
</dbReference>
<dbReference type="PANTHER" id="PTHR43773:SF1">
    <property type="entry name" value="MAGNESIUM TRANSPORTER MGTE"/>
    <property type="match status" value="1"/>
</dbReference>
<sequence>MTYEKKQMISDLKPLLEQSSLEAVGALVADLHPADIADIIESLTENEKRLLFQALDARTASEVVVELSDFSRDQVLEGIHTQRLADIVDDMPSDEATDFIAELPAGQAAEVLRRIDLEDTEDVRTLLQYDEDSAGGIMQLELLSARVDQTVQDAIDAIRQAKDEAEDIYNVFVVDAQNRLMGTLPIFKLLLEKPDVVIESIFEPCPLIIKANEDQETVAHKFRHYDLVSAPVVDDDGHLLGRITIDDVMEVLEEETREDLLRMAGASSEEDMFYSNQIFRISRLRLPWLLTNMFGGLVTGYILWLFKLTVPEAVTLMSFVPVIMSMGGNVGIQSSTIMVRGFAVGAVNPSNILKMLFKEIRVAAVIGCTCGLAVGLLAQLWHGSYKLGVVVGFSMLGAIMSAALTGTIFPALFKRIGVDPAISSGPFVTTANDIIGVLIYFGIAAIFYRLLLW</sequence>
<evidence type="ECO:0000256" key="1">
    <source>
        <dbReference type="ARBA" id="ARBA00004141"/>
    </source>
</evidence>
<dbReference type="Proteomes" id="UP000009047">
    <property type="component" value="Chromosome"/>
</dbReference>
<evidence type="ECO:0000256" key="2">
    <source>
        <dbReference type="ARBA" id="ARBA00009749"/>
    </source>
</evidence>
<reference evidence="11 12" key="1">
    <citation type="journal article" date="2010" name="Stand. Genomic Sci.">
        <title>Complete genome sequence of Desulfarculus baarsii type strain (2st14).</title>
        <authorList>
            <person name="Sun H."/>
            <person name="Spring S."/>
            <person name="Lapidus A."/>
            <person name="Davenport K."/>
            <person name="Del Rio T.G."/>
            <person name="Tice H."/>
            <person name="Nolan M."/>
            <person name="Copeland A."/>
            <person name="Cheng J.F."/>
            <person name="Lucas S."/>
            <person name="Tapia R."/>
            <person name="Goodwin L."/>
            <person name="Pitluck S."/>
            <person name="Ivanova N."/>
            <person name="Pagani I."/>
            <person name="Mavromatis K."/>
            <person name="Ovchinnikova G."/>
            <person name="Pati A."/>
            <person name="Chen A."/>
            <person name="Palaniappan K."/>
            <person name="Hauser L."/>
            <person name="Chang Y.J."/>
            <person name="Jeffries C.D."/>
            <person name="Detter J.C."/>
            <person name="Han C."/>
            <person name="Rohde M."/>
            <person name="Brambilla E."/>
            <person name="Goker M."/>
            <person name="Woyke T."/>
            <person name="Bristow J."/>
            <person name="Eisen J.A."/>
            <person name="Markowitz V."/>
            <person name="Hugenholtz P."/>
            <person name="Kyrpides N.C."/>
            <person name="Klenk H.P."/>
            <person name="Land M."/>
        </authorList>
    </citation>
    <scope>NUCLEOTIDE SEQUENCE [LARGE SCALE GENOMIC DNA]</scope>
    <source>
        <strain evidence="12">ATCC 33931 / DSM 2075 / LMG 7858 / VKM B-1802 / 2st14</strain>
    </source>
</reference>
<dbReference type="STRING" id="644282.Deba_1899"/>
<name>E1QKZ9_DESB2</name>
<dbReference type="GO" id="GO:0015095">
    <property type="term" value="F:magnesium ion transmembrane transporter activity"/>
    <property type="evidence" value="ECO:0007669"/>
    <property type="project" value="UniProtKB-UniRule"/>
</dbReference>
<evidence type="ECO:0000256" key="5">
    <source>
        <dbReference type="ARBA" id="ARBA00022842"/>
    </source>
</evidence>
<dbReference type="Gene3D" id="3.10.580.10">
    <property type="entry name" value="CBS-domain"/>
    <property type="match status" value="1"/>
</dbReference>
<dbReference type="Gene3D" id="1.25.60.10">
    <property type="entry name" value="MgtE N-terminal domain-like"/>
    <property type="match status" value="1"/>
</dbReference>
<keyword evidence="4 9" id="KW-0812">Transmembrane</keyword>
<keyword evidence="7 9" id="KW-0472">Membrane</keyword>
<dbReference type="SUPFAM" id="SSF158791">
    <property type="entry name" value="MgtE N-terminal domain-like"/>
    <property type="match status" value="1"/>
</dbReference>
<gene>
    <name evidence="11" type="ordered locus">Deba_1899</name>
</gene>
<dbReference type="InterPro" id="IPR006667">
    <property type="entry name" value="SLC41_membr_dom"/>
</dbReference>
<dbReference type="SUPFAM" id="SSF161093">
    <property type="entry name" value="MgtE membrane domain-like"/>
    <property type="match status" value="1"/>
</dbReference>
<feature type="transmembrane region" description="Helical" evidence="9">
    <location>
        <begin position="434"/>
        <end position="451"/>
    </location>
</feature>
<evidence type="ECO:0000256" key="4">
    <source>
        <dbReference type="ARBA" id="ARBA00022692"/>
    </source>
</evidence>
<feature type="transmembrane region" description="Helical" evidence="9">
    <location>
        <begin position="387"/>
        <end position="413"/>
    </location>
</feature>
<dbReference type="AlphaFoldDB" id="E1QKZ9"/>
<keyword evidence="9" id="KW-0479">Metal-binding</keyword>
<dbReference type="EMBL" id="CP002085">
    <property type="protein sequence ID" value="ADK85264.1"/>
    <property type="molecule type" value="Genomic_DNA"/>
</dbReference>
<keyword evidence="3 9" id="KW-0813">Transport</keyword>
<protein>
    <recommendedName>
        <fullName evidence="9">Magnesium transporter MgtE</fullName>
    </recommendedName>
</protein>
<dbReference type="InterPro" id="IPR006669">
    <property type="entry name" value="MgtE_transporter"/>
</dbReference>
<evidence type="ECO:0000256" key="8">
    <source>
        <dbReference type="PROSITE-ProRule" id="PRU00703"/>
    </source>
</evidence>
<dbReference type="CDD" id="cd04606">
    <property type="entry name" value="CBS_pair_Mg_transporter"/>
    <property type="match status" value="1"/>
</dbReference>
<evidence type="ECO:0000259" key="10">
    <source>
        <dbReference type="PROSITE" id="PS51371"/>
    </source>
</evidence>
<dbReference type="eggNOG" id="COG2239">
    <property type="taxonomic scope" value="Bacteria"/>
</dbReference>
<dbReference type="InterPro" id="IPR000644">
    <property type="entry name" value="CBS_dom"/>
</dbReference>
<dbReference type="InterPro" id="IPR036739">
    <property type="entry name" value="SLC41_membr_dom_sf"/>
</dbReference>
<proteinExistence type="inferred from homology"/>
<dbReference type="PROSITE" id="PS51371">
    <property type="entry name" value="CBS"/>
    <property type="match status" value="1"/>
</dbReference>
<evidence type="ECO:0000256" key="3">
    <source>
        <dbReference type="ARBA" id="ARBA00022448"/>
    </source>
</evidence>
<evidence type="ECO:0000256" key="7">
    <source>
        <dbReference type="ARBA" id="ARBA00023136"/>
    </source>
</evidence>
<keyword evidence="12" id="KW-1185">Reference proteome</keyword>
<feature type="transmembrane region" description="Helical" evidence="9">
    <location>
        <begin position="360"/>
        <end position="381"/>
    </location>
</feature>
<dbReference type="PANTHER" id="PTHR43773">
    <property type="entry name" value="MAGNESIUM TRANSPORTER MGTE"/>
    <property type="match status" value="1"/>
</dbReference>
<evidence type="ECO:0000256" key="9">
    <source>
        <dbReference type="RuleBase" id="RU362011"/>
    </source>
</evidence>
<comment type="subunit">
    <text evidence="9">Homodimer.</text>
</comment>
<dbReference type="NCBIfam" id="TIGR00400">
    <property type="entry name" value="mgtE"/>
    <property type="match status" value="1"/>
</dbReference>
<dbReference type="KEGG" id="dbr:Deba_1899"/>
<dbReference type="InterPro" id="IPR046342">
    <property type="entry name" value="CBS_dom_sf"/>
</dbReference>
<dbReference type="Pfam" id="PF03448">
    <property type="entry name" value="MgtE_N"/>
    <property type="match status" value="1"/>
</dbReference>
<dbReference type="GO" id="GO:0005886">
    <property type="term" value="C:plasma membrane"/>
    <property type="evidence" value="ECO:0007669"/>
    <property type="project" value="UniProtKB-SubCell"/>
</dbReference>
<feature type="domain" description="CBS" evidence="10">
    <location>
        <begin position="202"/>
        <end position="260"/>
    </location>
</feature>
<feature type="transmembrane region" description="Helical" evidence="9">
    <location>
        <begin position="318"/>
        <end position="339"/>
    </location>
</feature>
<organism evidence="11 12">
    <name type="scientific">Desulfarculus baarsii (strain ATCC 33931 / DSM 2075 / LMG 7858 / VKM B-1802 / 2st14)</name>
    <dbReference type="NCBI Taxonomy" id="644282"/>
    <lineage>
        <taxon>Bacteria</taxon>
        <taxon>Pseudomonadati</taxon>
        <taxon>Thermodesulfobacteriota</taxon>
        <taxon>Desulfarculia</taxon>
        <taxon>Desulfarculales</taxon>
        <taxon>Desulfarculaceae</taxon>
        <taxon>Desulfarculus</taxon>
    </lineage>
</organism>
<evidence type="ECO:0000256" key="6">
    <source>
        <dbReference type="ARBA" id="ARBA00022989"/>
    </source>
</evidence>
<keyword evidence="6 9" id="KW-1133">Transmembrane helix</keyword>
<dbReference type="SUPFAM" id="SSF54631">
    <property type="entry name" value="CBS-domain pair"/>
    <property type="match status" value="1"/>
</dbReference>
<dbReference type="HOGENOM" id="CLU_037408_1_1_7"/>
<dbReference type="Pfam" id="PF01769">
    <property type="entry name" value="MgtE"/>
    <property type="match status" value="1"/>
</dbReference>
<dbReference type="Gene3D" id="1.10.357.20">
    <property type="entry name" value="SLC41 divalent cation transporters, integral membrane domain"/>
    <property type="match status" value="1"/>
</dbReference>
<comment type="subcellular location">
    <subcellularLocation>
        <location evidence="9">Cell membrane</location>
        <topology evidence="9">Multi-pass membrane protein</topology>
    </subcellularLocation>
    <subcellularLocation>
        <location evidence="1">Membrane</location>
        <topology evidence="1">Multi-pass membrane protein</topology>
    </subcellularLocation>
</comment>
<comment type="similarity">
    <text evidence="2 9">Belongs to the SLC41A transporter family.</text>
</comment>
<evidence type="ECO:0000313" key="12">
    <source>
        <dbReference type="Proteomes" id="UP000009047"/>
    </source>
</evidence>
<comment type="function">
    <text evidence="9">Acts as a magnesium transporter.</text>
</comment>
<accession>E1QKZ9</accession>
<dbReference type="SMART" id="SM00924">
    <property type="entry name" value="MgtE_N"/>
    <property type="match status" value="1"/>
</dbReference>
<keyword evidence="5 9" id="KW-0460">Magnesium</keyword>
<dbReference type="Pfam" id="PF00571">
    <property type="entry name" value="CBS"/>
    <property type="match status" value="1"/>
</dbReference>
<keyword evidence="8" id="KW-0129">CBS domain</keyword>
<feature type="transmembrane region" description="Helical" evidence="9">
    <location>
        <begin position="286"/>
        <end position="306"/>
    </location>
</feature>